<keyword evidence="4 8" id="KW-0223">Dioxygenase</keyword>
<dbReference type="SUPFAM" id="SSF51197">
    <property type="entry name" value="Clavaminate synthase-like"/>
    <property type="match status" value="1"/>
</dbReference>
<dbReference type="EMBL" id="CP042582">
    <property type="protein sequence ID" value="QEX22588.1"/>
    <property type="molecule type" value="Genomic_DNA"/>
</dbReference>
<keyword evidence="3" id="KW-0479">Metal-binding</keyword>
<comment type="similarity">
    <text evidence="2">Belongs to the TfdA dioxygenase family.</text>
</comment>
<dbReference type="RefSeq" id="WP_151118058.1">
    <property type="nucleotide sequence ID" value="NZ_CP042582.1"/>
</dbReference>
<dbReference type="GO" id="GO:0046872">
    <property type="term" value="F:metal ion binding"/>
    <property type="evidence" value="ECO:0007669"/>
    <property type="project" value="UniProtKB-KW"/>
</dbReference>
<dbReference type="KEGG" id="hadh:FRZ61_25200"/>
<dbReference type="InterPro" id="IPR051323">
    <property type="entry name" value="AtsK-like"/>
</dbReference>
<evidence type="ECO:0000256" key="1">
    <source>
        <dbReference type="ARBA" id="ARBA00001954"/>
    </source>
</evidence>
<comment type="cofactor">
    <cofactor evidence="1">
        <name>Fe(2+)</name>
        <dbReference type="ChEBI" id="CHEBI:29033"/>
    </cofactor>
</comment>
<proteinExistence type="inferred from homology"/>
<evidence type="ECO:0000313" key="9">
    <source>
        <dbReference type="Proteomes" id="UP000325797"/>
    </source>
</evidence>
<dbReference type="Gene3D" id="3.60.130.10">
    <property type="entry name" value="Clavaminate synthase-like"/>
    <property type="match status" value="1"/>
</dbReference>
<evidence type="ECO:0000256" key="3">
    <source>
        <dbReference type="ARBA" id="ARBA00022723"/>
    </source>
</evidence>
<evidence type="ECO:0000256" key="6">
    <source>
        <dbReference type="ARBA" id="ARBA00023004"/>
    </source>
</evidence>
<dbReference type="NCBIfam" id="NF007104">
    <property type="entry name" value="PRK09553.1"/>
    <property type="match status" value="1"/>
</dbReference>
<dbReference type="GO" id="GO:0005737">
    <property type="term" value="C:cytoplasm"/>
    <property type="evidence" value="ECO:0007669"/>
    <property type="project" value="TreeGrafter"/>
</dbReference>
<evidence type="ECO:0000256" key="2">
    <source>
        <dbReference type="ARBA" id="ARBA00005896"/>
    </source>
</evidence>
<dbReference type="PANTHER" id="PTHR30468:SF1">
    <property type="entry name" value="ALPHA-KETOGLUTARATE-DEPENDENT SULFONATE DIOXYGENASE"/>
    <property type="match status" value="1"/>
</dbReference>
<evidence type="ECO:0000313" key="8">
    <source>
        <dbReference type="EMBL" id="QEX22588.1"/>
    </source>
</evidence>
<evidence type="ECO:0000259" key="7">
    <source>
        <dbReference type="Pfam" id="PF02668"/>
    </source>
</evidence>
<dbReference type="InterPro" id="IPR003819">
    <property type="entry name" value="TauD/TfdA-like"/>
</dbReference>
<dbReference type="Proteomes" id="UP000325797">
    <property type="component" value="Chromosome"/>
</dbReference>
<dbReference type="OrthoDB" id="7346227at2"/>
<organism evidence="8 9">
    <name type="scientific">Hypericibacter adhaerens</name>
    <dbReference type="NCBI Taxonomy" id="2602016"/>
    <lineage>
        <taxon>Bacteria</taxon>
        <taxon>Pseudomonadati</taxon>
        <taxon>Pseudomonadota</taxon>
        <taxon>Alphaproteobacteria</taxon>
        <taxon>Rhodospirillales</taxon>
        <taxon>Dongiaceae</taxon>
        <taxon>Hypericibacter</taxon>
    </lineage>
</organism>
<sequence>MNHILLARRLTVTPLSPSIGALIEGINLARPLDPQNQARLEQALLAHKVLFFEDQTLTPEQHRDFAGRFGKLHIHPIYPSVEQTPEVLILDTHEGNPPDNDTWHTDVTFIETPPLGAVLYAKELPPVGGDTIWSNSIAAYETLSPSMRAMLDGLTATHDFEKSFPRSRYATTPDDEAKWLRTRATHRPVIHPVVRTHPQTGRKGLFVNEGFTTHINELTRSESDSLLRYIFAHVARPEFTVRHRWKPNTVAMWDNRCTQHYALADYLPHRRVMHRATILGDRPR</sequence>
<dbReference type="GO" id="GO:0006790">
    <property type="term" value="P:sulfur compound metabolic process"/>
    <property type="evidence" value="ECO:0007669"/>
    <property type="project" value="TreeGrafter"/>
</dbReference>
<evidence type="ECO:0000256" key="5">
    <source>
        <dbReference type="ARBA" id="ARBA00023002"/>
    </source>
</evidence>
<reference evidence="8 9" key="1">
    <citation type="submission" date="2019-08" db="EMBL/GenBank/DDBJ databases">
        <title>Hyperibacter terrae gen. nov., sp. nov. and Hyperibacter viscosus sp. nov., two new members in the family Rhodospirillaceae isolated from the rhizosphere of Hypericum perforatum.</title>
        <authorList>
            <person name="Noviana Z."/>
        </authorList>
    </citation>
    <scope>NUCLEOTIDE SEQUENCE [LARGE SCALE GENOMIC DNA]</scope>
    <source>
        <strain evidence="8 9">R5959</strain>
    </source>
</reference>
<keyword evidence="6" id="KW-0408">Iron</keyword>
<keyword evidence="9" id="KW-1185">Reference proteome</keyword>
<name>A0A5J6MY26_9PROT</name>
<accession>A0A5J6MY26</accession>
<dbReference type="FunFam" id="3.60.130.10:FF:000002">
    <property type="entry name" value="Alpha-ketoglutarate-dependent taurine dioxygenase"/>
    <property type="match status" value="1"/>
</dbReference>
<dbReference type="Pfam" id="PF02668">
    <property type="entry name" value="TauD"/>
    <property type="match status" value="1"/>
</dbReference>
<dbReference type="InterPro" id="IPR042098">
    <property type="entry name" value="TauD-like_sf"/>
</dbReference>
<feature type="domain" description="TauD/TfdA-like" evidence="7">
    <location>
        <begin position="12"/>
        <end position="277"/>
    </location>
</feature>
<dbReference type="PANTHER" id="PTHR30468">
    <property type="entry name" value="ALPHA-KETOGLUTARATE-DEPENDENT SULFONATE DIOXYGENASE"/>
    <property type="match status" value="1"/>
</dbReference>
<evidence type="ECO:0000256" key="4">
    <source>
        <dbReference type="ARBA" id="ARBA00022964"/>
    </source>
</evidence>
<dbReference type="AlphaFoldDB" id="A0A5J6MY26"/>
<gene>
    <name evidence="8" type="primary">tauD</name>
    <name evidence="8" type="ORF">FRZ61_25200</name>
</gene>
<protein>
    <submittedName>
        <fullName evidence="8">Taurine dioxygenase</fullName>
    </submittedName>
</protein>
<dbReference type="GO" id="GO:0000908">
    <property type="term" value="F:taurine dioxygenase activity"/>
    <property type="evidence" value="ECO:0007669"/>
    <property type="project" value="TreeGrafter"/>
</dbReference>
<keyword evidence="5" id="KW-0560">Oxidoreductase</keyword>